<proteinExistence type="predicted"/>
<feature type="region of interest" description="Disordered" evidence="1">
    <location>
        <begin position="160"/>
        <end position="181"/>
    </location>
</feature>
<organism evidence="2 3">
    <name type="scientific">Caerostris extrusa</name>
    <name type="common">Bark spider</name>
    <name type="synonym">Caerostris bankana</name>
    <dbReference type="NCBI Taxonomy" id="172846"/>
    <lineage>
        <taxon>Eukaryota</taxon>
        <taxon>Metazoa</taxon>
        <taxon>Ecdysozoa</taxon>
        <taxon>Arthropoda</taxon>
        <taxon>Chelicerata</taxon>
        <taxon>Arachnida</taxon>
        <taxon>Araneae</taxon>
        <taxon>Araneomorphae</taxon>
        <taxon>Entelegynae</taxon>
        <taxon>Araneoidea</taxon>
        <taxon>Araneidae</taxon>
        <taxon>Caerostris</taxon>
    </lineage>
</organism>
<evidence type="ECO:0000256" key="1">
    <source>
        <dbReference type="SAM" id="MobiDB-lite"/>
    </source>
</evidence>
<evidence type="ECO:0000313" key="3">
    <source>
        <dbReference type="Proteomes" id="UP001054945"/>
    </source>
</evidence>
<sequence length="181" mass="19751">NKRSTLAKTSGAAIIIGAVRRKDSGISTSREVRLAFMEMAPLETDDGASPFLGAPDPKQACAAIIIGAVRRKDKWYFYFQRSTTGLCGDGAPLETDDGASPFSGALPHQNRRVLQLSLGQCGGKDKWYFYYQRSTTGLYWRWAPLETDDGASPFLGALPDAVGPSQYSRKSGKWSRDFSGD</sequence>
<dbReference type="AlphaFoldDB" id="A0AAV4TZU5"/>
<protein>
    <submittedName>
        <fullName evidence="2">Uncharacterized protein</fullName>
    </submittedName>
</protein>
<dbReference type="Proteomes" id="UP001054945">
    <property type="component" value="Unassembled WGS sequence"/>
</dbReference>
<keyword evidence="3" id="KW-1185">Reference proteome</keyword>
<feature type="non-terminal residue" evidence="2">
    <location>
        <position position="1"/>
    </location>
</feature>
<comment type="caution">
    <text evidence="2">The sequence shown here is derived from an EMBL/GenBank/DDBJ whole genome shotgun (WGS) entry which is preliminary data.</text>
</comment>
<evidence type="ECO:0000313" key="2">
    <source>
        <dbReference type="EMBL" id="GIY50808.1"/>
    </source>
</evidence>
<name>A0AAV4TZU5_CAEEX</name>
<gene>
    <name evidence="2" type="ORF">CEXT_479711</name>
</gene>
<dbReference type="EMBL" id="BPLR01012027">
    <property type="protein sequence ID" value="GIY50808.1"/>
    <property type="molecule type" value="Genomic_DNA"/>
</dbReference>
<reference evidence="2 3" key="1">
    <citation type="submission" date="2021-06" db="EMBL/GenBank/DDBJ databases">
        <title>Caerostris extrusa draft genome.</title>
        <authorList>
            <person name="Kono N."/>
            <person name="Arakawa K."/>
        </authorList>
    </citation>
    <scope>NUCLEOTIDE SEQUENCE [LARGE SCALE GENOMIC DNA]</scope>
</reference>
<accession>A0AAV4TZU5</accession>